<dbReference type="InterPro" id="IPR005467">
    <property type="entry name" value="His_kinase_dom"/>
</dbReference>
<reference evidence="10 11" key="1">
    <citation type="journal article" date="2019" name="Int. J. Syst. Evol. Microbiol.">
        <title>The Global Catalogue of Microorganisms (GCM) 10K type strain sequencing project: providing services to taxonomists for standard genome sequencing and annotation.</title>
        <authorList>
            <consortium name="The Broad Institute Genomics Platform"/>
            <consortium name="The Broad Institute Genome Sequencing Center for Infectious Disease"/>
            <person name="Wu L."/>
            <person name="Ma J."/>
        </authorList>
    </citation>
    <scope>NUCLEOTIDE SEQUENCE [LARGE SCALE GENOMIC DNA]</scope>
    <source>
        <strain evidence="10 11">JCM 15575</strain>
    </source>
</reference>
<keyword evidence="6 10" id="KW-0418">Kinase</keyword>
<keyword evidence="8" id="KW-0472">Membrane</keyword>
<dbReference type="SUPFAM" id="SSF55785">
    <property type="entry name" value="PYP-like sensor domain (PAS domain)"/>
    <property type="match status" value="1"/>
</dbReference>
<dbReference type="PROSITE" id="PS50109">
    <property type="entry name" value="HIS_KIN"/>
    <property type="match status" value="1"/>
</dbReference>
<evidence type="ECO:0000256" key="6">
    <source>
        <dbReference type="ARBA" id="ARBA00022777"/>
    </source>
</evidence>
<dbReference type="InterPro" id="IPR003661">
    <property type="entry name" value="HisK_dim/P_dom"/>
</dbReference>
<dbReference type="PANTHER" id="PTHR43711:SF31">
    <property type="entry name" value="HISTIDINE KINASE"/>
    <property type="match status" value="1"/>
</dbReference>
<evidence type="ECO:0000259" key="9">
    <source>
        <dbReference type="PROSITE" id="PS50109"/>
    </source>
</evidence>
<feature type="transmembrane region" description="Helical" evidence="8">
    <location>
        <begin position="16"/>
        <end position="38"/>
    </location>
</feature>
<comment type="catalytic activity">
    <reaction evidence="1">
        <text>ATP + protein L-histidine = ADP + protein N-phospho-L-histidine.</text>
        <dbReference type="EC" id="2.7.13.3"/>
    </reaction>
</comment>
<dbReference type="RefSeq" id="WP_344051904.1">
    <property type="nucleotide sequence ID" value="NZ_BAAAPK010000001.1"/>
</dbReference>
<gene>
    <name evidence="10" type="ORF">GCM10009807_08270</name>
</gene>
<evidence type="ECO:0000256" key="2">
    <source>
        <dbReference type="ARBA" id="ARBA00004236"/>
    </source>
</evidence>
<dbReference type="SUPFAM" id="SSF55874">
    <property type="entry name" value="ATPase domain of HSP90 chaperone/DNA topoisomerase II/histidine kinase"/>
    <property type="match status" value="1"/>
</dbReference>
<name>A0ABN2G788_9MICO</name>
<dbReference type="Pfam" id="PF02518">
    <property type="entry name" value="HATPase_c"/>
    <property type="match status" value="1"/>
</dbReference>
<dbReference type="PRINTS" id="PR00344">
    <property type="entry name" value="BCTRLSENSOR"/>
</dbReference>
<evidence type="ECO:0000256" key="5">
    <source>
        <dbReference type="ARBA" id="ARBA00022679"/>
    </source>
</evidence>
<keyword evidence="7" id="KW-0902">Two-component regulatory system</keyword>
<dbReference type="EC" id="2.7.13.3" evidence="3"/>
<dbReference type="SMART" id="SM00388">
    <property type="entry name" value="HisKA"/>
    <property type="match status" value="1"/>
</dbReference>
<comment type="subcellular location">
    <subcellularLocation>
        <location evidence="2">Cell membrane</location>
    </subcellularLocation>
</comment>
<dbReference type="CDD" id="cd00082">
    <property type="entry name" value="HisKA"/>
    <property type="match status" value="1"/>
</dbReference>
<evidence type="ECO:0000313" key="10">
    <source>
        <dbReference type="EMBL" id="GAA1666509.1"/>
    </source>
</evidence>
<dbReference type="InterPro" id="IPR000014">
    <property type="entry name" value="PAS"/>
</dbReference>
<feature type="transmembrane region" description="Helical" evidence="8">
    <location>
        <begin position="45"/>
        <end position="66"/>
    </location>
</feature>
<keyword evidence="5" id="KW-0808">Transferase</keyword>
<evidence type="ECO:0000313" key="11">
    <source>
        <dbReference type="Proteomes" id="UP001500596"/>
    </source>
</evidence>
<evidence type="ECO:0000256" key="3">
    <source>
        <dbReference type="ARBA" id="ARBA00012438"/>
    </source>
</evidence>
<keyword evidence="4" id="KW-0597">Phosphoprotein</keyword>
<proteinExistence type="predicted"/>
<dbReference type="Proteomes" id="UP001500596">
    <property type="component" value="Unassembled WGS sequence"/>
</dbReference>
<evidence type="ECO:0000256" key="7">
    <source>
        <dbReference type="ARBA" id="ARBA00023012"/>
    </source>
</evidence>
<dbReference type="Gene3D" id="3.30.565.10">
    <property type="entry name" value="Histidine kinase-like ATPase, C-terminal domain"/>
    <property type="match status" value="1"/>
</dbReference>
<dbReference type="SMART" id="SM00387">
    <property type="entry name" value="HATPase_c"/>
    <property type="match status" value="1"/>
</dbReference>
<comment type="caution">
    <text evidence="10">The sequence shown here is derived from an EMBL/GenBank/DDBJ whole genome shotgun (WGS) entry which is preliminary data.</text>
</comment>
<dbReference type="SUPFAM" id="SSF47384">
    <property type="entry name" value="Homodimeric domain of signal transducing histidine kinase"/>
    <property type="match status" value="1"/>
</dbReference>
<dbReference type="GO" id="GO:0016301">
    <property type="term" value="F:kinase activity"/>
    <property type="evidence" value="ECO:0007669"/>
    <property type="project" value="UniProtKB-KW"/>
</dbReference>
<keyword evidence="8" id="KW-1133">Transmembrane helix</keyword>
<feature type="domain" description="Histidine kinase" evidence="9">
    <location>
        <begin position="322"/>
        <end position="545"/>
    </location>
</feature>
<dbReference type="Gene3D" id="3.30.450.20">
    <property type="entry name" value="PAS domain"/>
    <property type="match status" value="1"/>
</dbReference>
<feature type="transmembrane region" description="Helical" evidence="8">
    <location>
        <begin position="141"/>
        <end position="162"/>
    </location>
</feature>
<dbReference type="PANTHER" id="PTHR43711">
    <property type="entry name" value="TWO-COMPONENT HISTIDINE KINASE"/>
    <property type="match status" value="1"/>
</dbReference>
<keyword evidence="11" id="KW-1185">Reference proteome</keyword>
<dbReference type="CDD" id="cd00130">
    <property type="entry name" value="PAS"/>
    <property type="match status" value="1"/>
</dbReference>
<dbReference type="EMBL" id="BAAAPK010000001">
    <property type="protein sequence ID" value="GAA1666509.1"/>
    <property type="molecule type" value="Genomic_DNA"/>
</dbReference>
<dbReference type="InterPro" id="IPR036097">
    <property type="entry name" value="HisK_dim/P_sf"/>
</dbReference>
<evidence type="ECO:0000256" key="4">
    <source>
        <dbReference type="ARBA" id="ARBA00022553"/>
    </source>
</evidence>
<dbReference type="InterPro" id="IPR035965">
    <property type="entry name" value="PAS-like_dom_sf"/>
</dbReference>
<evidence type="ECO:0000256" key="1">
    <source>
        <dbReference type="ARBA" id="ARBA00000085"/>
    </source>
</evidence>
<sequence length="563" mass="60809">MTTPASLPVGTRTYSIWLSQLLLSIVVVVIVLLVQALAPETLGMWTFTVGVSMIVILTGLALAVPWQKLPRWAVLAVPLLDIIAVGLMTRDTPIDFAFLWVFPVTWIASHFPLWATGTALGTVAVLVLLEELNHPENPNGTLRLIIITLSLTFIAISTQSAARQTRAFKRLLRREATKLNETLSRSTRQERELSRVLGSLDVGVVRLSADGEIVEANATYLALYDIVPDDLTFAPRSVEYDGFEGSPLSPSRRPINRARSGEQFEDERTWLFTTDLTWRALAVTSIRLPNDQGVASGDRLMIVHDITAMISAERARANLATRVSHELRNPLTTILGFSDLLLEDTTLPEPTRVRVEAITSAAERMLTLANEILASGKQAQKAEATVTSTDLAKVVADSVESFTPAAESGGIRVVLAVSDHVSVMGDAFRLRQVCDNLLSNAIKYTPKGGRVTVEVFRSGTEGASRANDQAVLVITDTGMGMSPEDLERIYEPYFRSAAAEASTIAGTGLGMGIVRSLVAEHKGELSIESAVGRGTVATVSLPAEDAPDAGVLADGSWRARTDA</sequence>
<dbReference type="Gene3D" id="1.10.287.130">
    <property type="match status" value="1"/>
</dbReference>
<keyword evidence="8" id="KW-0812">Transmembrane</keyword>
<dbReference type="Pfam" id="PF00512">
    <property type="entry name" value="HisKA"/>
    <property type="match status" value="1"/>
</dbReference>
<feature type="transmembrane region" description="Helical" evidence="8">
    <location>
        <begin position="72"/>
        <end position="89"/>
    </location>
</feature>
<dbReference type="InterPro" id="IPR004358">
    <property type="entry name" value="Sig_transdc_His_kin-like_C"/>
</dbReference>
<evidence type="ECO:0000256" key="8">
    <source>
        <dbReference type="SAM" id="Phobius"/>
    </source>
</evidence>
<accession>A0ABN2G788</accession>
<organism evidence="10 11">
    <name type="scientific">Microbacterium lacus</name>
    <dbReference type="NCBI Taxonomy" id="415217"/>
    <lineage>
        <taxon>Bacteria</taxon>
        <taxon>Bacillati</taxon>
        <taxon>Actinomycetota</taxon>
        <taxon>Actinomycetes</taxon>
        <taxon>Micrococcales</taxon>
        <taxon>Microbacteriaceae</taxon>
        <taxon>Microbacterium</taxon>
    </lineage>
</organism>
<feature type="transmembrane region" description="Helical" evidence="8">
    <location>
        <begin position="96"/>
        <end position="129"/>
    </location>
</feature>
<protein>
    <recommendedName>
        <fullName evidence="3">histidine kinase</fullName>
        <ecNumber evidence="3">2.7.13.3</ecNumber>
    </recommendedName>
</protein>
<dbReference type="InterPro" id="IPR003594">
    <property type="entry name" value="HATPase_dom"/>
</dbReference>
<dbReference type="InterPro" id="IPR050736">
    <property type="entry name" value="Sensor_HK_Regulatory"/>
</dbReference>
<dbReference type="InterPro" id="IPR036890">
    <property type="entry name" value="HATPase_C_sf"/>
</dbReference>